<dbReference type="OrthoDB" id="3344043at2759"/>
<reference evidence="2" key="1">
    <citation type="submission" date="2020-01" db="EMBL/GenBank/DDBJ databases">
        <authorList>
            <consortium name="DOE Joint Genome Institute"/>
            <person name="Haridas S."/>
            <person name="Albert R."/>
            <person name="Binder M."/>
            <person name="Bloem J."/>
            <person name="Labutti K."/>
            <person name="Salamov A."/>
            <person name="Andreopoulos B."/>
            <person name="Baker S.E."/>
            <person name="Barry K."/>
            <person name="Bills G."/>
            <person name="Bluhm B.H."/>
            <person name="Cannon C."/>
            <person name="Castanera R."/>
            <person name="Culley D.E."/>
            <person name="Daum C."/>
            <person name="Ezra D."/>
            <person name="Gonzalez J.B."/>
            <person name="Henrissat B."/>
            <person name="Kuo A."/>
            <person name="Liang C."/>
            <person name="Lipzen A."/>
            <person name="Lutzoni F."/>
            <person name="Magnuson J."/>
            <person name="Mondo S."/>
            <person name="Nolan M."/>
            <person name="Ohm R."/>
            <person name="Pangilinan J."/>
            <person name="Park H.-J."/>
            <person name="Ramirez L."/>
            <person name="Alfaro M."/>
            <person name="Sun H."/>
            <person name="Tritt A."/>
            <person name="Yoshinaga Y."/>
            <person name="Zwiers L.-H."/>
            <person name="Turgeon B.G."/>
            <person name="Goodwin S.B."/>
            <person name="Spatafora J.W."/>
            <person name="Crous P.W."/>
            <person name="Grigoriev I.V."/>
        </authorList>
    </citation>
    <scope>NUCLEOTIDE SEQUENCE</scope>
    <source>
        <strain evidence="2">P77</strain>
    </source>
</reference>
<accession>A0A6A5KBJ2</accession>
<keyword evidence="3" id="KW-1185">Reference proteome</keyword>
<dbReference type="Proteomes" id="UP000800040">
    <property type="component" value="Unassembled WGS sequence"/>
</dbReference>
<evidence type="ECO:0000256" key="1">
    <source>
        <dbReference type="SAM" id="Phobius"/>
    </source>
</evidence>
<keyword evidence="1" id="KW-0472">Membrane</keyword>
<sequence length="658" mass="70443">MGLVSSHTRKILVQCLFVTTPMIASSLAVACIVYANLVDQDCPSEELCPGPDVVGAASSGYYYYVDFPAASLALVSSGSSTLSFTLIGCIMTMSAYTAAASFLRASEEVDHEGLPSPRQLSTLIKALNAEWVVLWSLAWSKIKEVFWHHGKEGNSFPRSPEVVRTGVLVLMVAIIASLLVQAADVYFHIAIESVAFVQMQNVSSETYQFGRGLAPWCLDRPTVSQQQGQKNYFGCAITAQPTPDNTTSLAPTNATIIQDMKNSVSDLHQTLNFTNASGVQHALVGPANADATLDWKASSLGVSTTCSAIPEAACNVSSPISGAKNGQGSPIMLVPFRCSKPTADIDISGNLTSQNTATHMMNFHKYAAESAPFFGNTLVDLDDFAQVLQNINSGEDANDVLKNNWNVLVMRKIPSAVQGDFSHLPPSFQSDTRIWKHDLLGAFVLLNCNVTVWDMTYTSINTNITVLAQTPSNGSTAGIASMPGTRFIGTLANIFQDESTGPPSRSSPQTLIQGLELGMSKAYSYALASQLSPRPSLATQTRFSHVVTRLPVSALWLLVTANLCYALLGLVVAGLAVGRSGTEGVVVGQVKIRLGVEGLVAALFDRGRFEQPAARCEEDLFEEGRAGGGVKKIAITGMEAGGFWFALYRRGEGWPLKD</sequence>
<name>A0A6A5KBJ2_9PLEO</name>
<keyword evidence="1" id="KW-1133">Transmembrane helix</keyword>
<evidence type="ECO:0000313" key="3">
    <source>
        <dbReference type="Proteomes" id="UP000800040"/>
    </source>
</evidence>
<feature type="transmembrane region" description="Helical" evidence="1">
    <location>
        <begin position="162"/>
        <end position="180"/>
    </location>
</feature>
<dbReference type="EMBL" id="ML975289">
    <property type="protein sequence ID" value="KAF1835295.1"/>
    <property type="molecule type" value="Genomic_DNA"/>
</dbReference>
<evidence type="ECO:0000313" key="2">
    <source>
        <dbReference type="EMBL" id="KAF1835295.1"/>
    </source>
</evidence>
<gene>
    <name evidence="2" type="ORF">BDW02DRAFT_629709</name>
</gene>
<feature type="transmembrane region" description="Helical" evidence="1">
    <location>
        <begin position="554"/>
        <end position="577"/>
    </location>
</feature>
<protein>
    <submittedName>
        <fullName evidence="2">Uncharacterized protein</fullName>
    </submittedName>
</protein>
<keyword evidence="1" id="KW-0812">Transmembrane</keyword>
<feature type="transmembrane region" description="Helical" evidence="1">
    <location>
        <begin position="12"/>
        <end position="35"/>
    </location>
</feature>
<proteinExistence type="predicted"/>
<organism evidence="2 3">
    <name type="scientific">Decorospora gaudefroyi</name>
    <dbReference type="NCBI Taxonomy" id="184978"/>
    <lineage>
        <taxon>Eukaryota</taxon>
        <taxon>Fungi</taxon>
        <taxon>Dikarya</taxon>
        <taxon>Ascomycota</taxon>
        <taxon>Pezizomycotina</taxon>
        <taxon>Dothideomycetes</taxon>
        <taxon>Pleosporomycetidae</taxon>
        <taxon>Pleosporales</taxon>
        <taxon>Pleosporineae</taxon>
        <taxon>Pleosporaceae</taxon>
        <taxon>Decorospora</taxon>
    </lineage>
</organism>
<dbReference type="AlphaFoldDB" id="A0A6A5KBJ2"/>